<dbReference type="PANTHER" id="PTHR33420:SF3">
    <property type="entry name" value="FIMBRIAL SUBUNIT ELFA"/>
    <property type="match status" value="1"/>
</dbReference>
<name>A0A7W3FL77_9GAMM</name>
<dbReference type="InterPro" id="IPR050263">
    <property type="entry name" value="Bact_Fimbrial_Adh_Pro"/>
</dbReference>
<dbReference type="GO" id="GO:0043709">
    <property type="term" value="P:cell adhesion involved in single-species biofilm formation"/>
    <property type="evidence" value="ECO:0007669"/>
    <property type="project" value="TreeGrafter"/>
</dbReference>
<protein>
    <submittedName>
        <fullName evidence="6">Type 1 fimbrial protein</fullName>
    </submittedName>
</protein>
<comment type="similarity">
    <text evidence="2">Belongs to the fimbrial protein family.</text>
</comment>
<evidence type="ECO:0000256" key="4">
    <source>
        <dbReference type="ARBA" id="ARBA00023263"/>
    </source>
</evidence>
<evidence type="ECO:0000313" key="7">
    <source>
        <dbReference type="Proteomes" id="UP000547058"/>
    </source>
</evidence>
<evidence type="ECO:0000256" key="2">
    <source>
        <dbReference type="ARBA" id="ARBA00006671"/>
    </source>
</evidence>
<evidence type="ECO:0000256" key="3">
    <source>
        <dbReference type="ARBA" id="ARBA00022729"/>
    </source>
</evidence>
<proteinExistence type="inferred from homology"/>
<evidence type="ECO:0000256" key="5">
    <source>
        <dbReference type="SAM" id="SignalP"/>
    </source>
</evidence>
<dbReference type="InterPro" id="IPR036937">
    <property type="entry name" value="Adhesion_dom_fimbrial_sf"/>
</dbReference>
<dbReference type="PANTHER" id="PTHR33420">
    <property type="entry name" value="FIMBRIAL SUBUNIT ELFA-RELATED"/>
    <property type="match status" value="1"/>
</dbReference>
<keyword evidence="3 5" id="KW-0732">Signal</keyword>
<evidence type="ECO:0000313" key="6">
    <source>
        <dbReference type="EMBL" id="MBA8681553.1"/>
    </source>
</evidence>
<dbReference type="SUPFAM" id="SSF49401">
    <property type="entry name" value="Bacterial adhesins"/>
    <property type="match status" value="1"/>
</dbReference>
<dbReference type="Gene3D" id="2.60.40.1090">
    <property type="entry name" value="Fimbrial-type adhesion domain"/>
    <property type="match status" value="1"/>
</dbReference>
<dbReference type="AlphaFoldDB" id="A0A7W3FL77"/>
<keyword evidence="4" id="KW-0281">Fimbrium</keyword>
<organism evidence="6 7">
    <name type="scientific">Stenotrophomonas tumulicola</name>
    <dbReference type="NCBI Taxonomy" id="1685415"/>
    <lineage>
        <taxon>Bacteria</taxon>
        <taxon>Pseudomonadati</taxon>
        <taxon>Pseudomonadota</taxon>
        <taxon>Gammaproteobacteria</taxon>
        <taxon>Lysobacterales</taxon>
        <taxon>Lysobacteraceae</taxon>
        <taxon>Stenotrophomonas</taxon>
    </lineage>
</organism>
<dbReference type="Proteomes" id="UP000547058">
    <property type="component" value="Unassembled WGS sequence"/>
</dbReference>
<dbReference type="GO" id="GO:0009289">
    <property type="term" value="C:pilus"/>
    <property type="evidence" value="ECO:0007669"/>
    <property type="project" value="UniProtKB-SubCell"/>
</dbReference>
<comment type="subcellular location">
    <subcellularLocation>
        <location evidence="1">Fimbrium</location>
    </subcellularLocation>
</comment>
<keyword evidence="7" id="KW-1185">Reference proteome</keyword>
<reference evidence="6 7" key="1">
    <citation type="submission" date="2020-08" db="EMBL/GenBank/DDBJ databases">
        <title>Stenotrophomonas tumulicola JCM 30961.</title>
        <authorList>
            <person name="Deng Y."/>
        </authorList>
    </citation>
    <scope>NUCLEOTIDE SEQUENCE [LARGE SCALE GENOMIC DNA]</scope>
    <source>
        <strain evidence="6 7">JCM 30961</strain>
    </source>
</reference>
<dbReference type="InterPro" id="IPR008966">
    <property type="entry name" value="Adhesion_dom_sf"/>
</dbReference>
<feature type="signal peptide" evidence="5">
    <location>
        <begin position="1"/>
        <end position="24"/>
    </location>
</feature>
<feature type="chain" id="PRO_5031222082" evidence="5">
    <location>
        <begin position="25"/>
        <end position="181"/>
    </location>
</feature>
<dbReference type="RefSeq" id="WP_182338674.1">
    <property type="nucleotide sequence ID" value="NZ_JACGXS010000002.1"/>
</dbReference>
<comment type="caution">
    <text evidence="6">The sequence shown here is derived from an EMBL/GenBank/DDBJ whole genome shotgun (WGS) entry which is preliminary data.</text>
</comment>
<evidence type="ECO:0000256" key="1">
    <source>
        <dbReference type="ARBA" id="ARBA00004561"/>
    </source>
</evidence>
<sequence length="181" mass="18749">MMNSTISLLPAALAMLGLASAAHAQSGTITFNGEVTSVTCEISFNGVIGNDPSIRLPTVPASALPEGASAGRTELHVHIQGADPVCSNGGITLQLDPRRAARLQNGRLANQALTVRATNAVVGLRDADDKPIDLGLGWISPPAPGTGDGTDIFFYAEYYADGGDAIPGVFQAPLQYTLMYP</sequence>
<accession>A0A7W3FL77</accession>
<gene>
    <name evidence="6" type="ORF">H4O11_06975</name>
</gene>
<dbReference type="EMBL" id="JACGXS010000002">
    <property type="protein sequence ID" value="MBA8681553.1"/>
    <property type="molecule type" value="Genomic_DNA"/>
</dbReference>